<evidence type="ECO:0000256" key="1">
    <source>
        <dbReference type="SAM" id="MobiDB-lite"/>
    </source>
</evidence>
<protein>
    <recommendedName>
        <fullName evidence="4">Acetoacetate decarboxylase</fullName>
    </recommendedName>
</protein>
<reference evidence="2 3" key="1">
    <citation type="submission" date="2020-03" db="EMBL/GenBank/DDBJ databases">
        <title>Whole genome shotgun sequence of Phytohabitans suffuscus NBRC 105367.</title>
        <authorList>
            <person name="Komaki H."/>
            <person name="Tamura T."/>
        </authorList>
    </citation>
    <scope>NUCLEOTIDE SEQUENCE [LARGE SCALE GENOMIC DNA]</scope>
    <source>
        <strain evidence="2 3">NBRC 105367</strain>
    </source>
</reference>
<gene>
    <name evidence="2" type="ORF">Psuf_011900</name>
</gene>
<dbReference type="InterPro" id="IPR010451">
    <property type="entry name" value="Acetoacetate_decarboxylase"/>
</dbReference>
<name>A0A6F8YCU0_9ACTN</name>
<sequence>MAEMYRMPIGFGPSLGPRQGPEGRRFTGEPIRTNLVTCAYRTEPDALAAVLPAPFVPAPEPVVTVRVLHNLGFPWLAGRGYNYFEVLFRAVHRGAAGETEGDFVAVMWESMADPIIVGRDEAGHPKLFADVPAPADVDGDLVCTASWEGFEFGRLVAEGVTLGDWPHEREEATGFADPSTGIAQRPRFNYKYFPSTTEVGKAAVDEVVMIPAGVYQQKILDRWSGAGRVDWTRARWEDLPTFAQVVNGLADLPQVEPLGATLTRVVKLTNDLRDDLRVLY</sequence>
<feature type="region of interest" description="Disordered" evidence="1">
    <location>
        <begin position="1"/>
        <end position="28"/>
    </location>
</feature>
<dbReference type="Proteomes" id="UP000503011">
    <property type="component" value="Chromosome"/>
</dbReference>
<proteinExistence type="predicted"/>
<dbReference type="InterPro" id="IPR023375">
    <property type="entry name" value="ADC_dom_sf"/>
</dbReference>
<dbReference type="Pfam" id="PF06314">
    <property type="entry name" value="ADC"/>
    <property type="match status" value="1"/>
</dbReference>
<evidence type="ECO:0000313" key="3">
    <source>
        <dbReference type="Proteomes" id="UP000503011"/>
    </source>
</evidence>
<dbReference type="RefSeq" id="WP_173154685.1">
    <property type="nucleotide sequence ID" value="NZ_AP022871.1"/>
</dbReference>
<dbReference type="EMBL" id="AP022871">
    <property type="protein sequence ID" value="BCB83877.1"/>
    <property type="molecule type" value="Genomic_DNA"/>
</dbReference>
<organism evidence="2 3">
    <name type="scientific">Phytohabitans suffuscus</name>
    <dbReference type="NCBI Taxonomy" id="624315"/>
    <lineage>
        <taxon>Bacteria</taxon>
        <taxon>Bacillati</taxon>
        <taxon>Actinomycetota</taxon>
        <taxon>Actinomycetes</taxon>
        <taxon>Micromonosporales</taxon>
        <taxon>Micromonosporaceae</taxon>
    </lineage>
</organism>
<dbReference type="SUPFAM" id="SSF160104">
    <property type="entry name" value="Acetoacetate decarboxylase-like"/>
    <property type="match status" value="1"/>
</dbReference>
<reference evidence="2 3" key="2">
    <citation type="submission" date="2020-03" db="EMBL/GenBank/DDBJ databases">
        <authorList>
            <person name="Ichikawa N."/>
            <person name="Kimura A."/>
            <person name="Kitahashi Y."/>
            <person name="Uohara A."/>
        </authorList>
    </citation>
    <scope>NUCLEOTIDE SEQUENCE [LARGE SCALE GENOMIC DNA]</scope>
    <source>
        <strain evidence="2 3">NBRC 105367</strain>
    </source>
</reference>
<evidence type="ECO:0008006" key="4">
    <source>
        <dbReference type="Google" id="ProtNLM"/>
    </source>
</evidence>
<dbReference type="GO" id="GO:0016829">
    <property type="term" value="F:lyase activity"/>
    <property type="evidence" value="ECO:0007669"/>
    <property type="project" value="InterPro"/>
</dbReference>
<evidence type="ECO:0000313" key="2">
    <source>
        <dbReference type="EMBL" id="BCB83877.1"/>
    </source>
</evidence>
<dbReference type="AlphaFoldDB" id="A0A6F8YCU0"/>
<accession>A0A6F8YCU0</accession>
<dbReference type="Gene3D" id="2.40.400.10">
    <property type="entry name" value="Acetoacetate decarboxylase-like"/>
    <property type="match status" value="1"/>
</dbReference>
<keyword evidence="3" id="KW-1185">Reference proteome</keyword>
<dbReference type="KEGG" id="psuu:Psuf_011900"/>